<comment type="subcellular location">
    <subcellularLocation>
        <location evidence="1">Membrane</location>
        <topology evidence="1">Multi-pass membrane protein</topology>
    </subcellularLocation>
</comment>
<feature type="transmembrane region" description="Helical" evidence="6">
    <location>
        <begin position="375"/>
        <end position="398"/>
    </location>
</feature>
<evidence type="ECO:0000313" key="9">
    <source>
        <dbReference type="Proteomes" id="UP000483379"/>
    </source>
</evidence>
<dbReference type="GO" id="GO:0022857">
    <property type="term" value="F:transmembrane transporter activity"/>
    <property type="evidence" value="ECO:0007669"/>
    <property type="project" value="InterPro"/>
</dbReference>
<dbReference type="Proteomes" id="UP000483379">
    <property type="component" value="Unassembled WGS sequence"/>
</dbReference>
<dbReference type="AlphaFoldDB" id="A0A6M0JYN5"/>
<accession>A0A6M0JYN5</accession>
<organism evidence="8 9">
    <name type="scientific">Thiorhodococcus minor</name>
    <dbReference type="NCBI Taxonomy" id="57489"/>
    <lineage>
        <taxon>Bacteria</taxon>
        <taxon>Pseudomonadati</taxon>
        <taxon>Pseudomonadota</taxon>
        <taxon>Gammaproteobacteria</taxon>
        <taxon>Chromatiales</taxon>
        <taxon>Chromatiaceae</taxon>
        <taxon>Thiorhodococcus</taxon>
    </lineage>
</organism>
<dbReference type="SUPFAM" id="SSF103473">
    <property type="entry name" value="MFS general substrate transporter"/>
    <property type="match status" value="1"/>
</dbReference>
<dbReference type="Gene3D" id="1.20.1720.10">
    <property type="entry name" value="Multidrug resistance protein D"/>
    <property type="match status" value="1"/>
</dbReference>
<name>A0A6M0JYN5_9GAMM</name>
<keyword evidence="5 6" id="KW-0472">Membrane</keyword>
<evidence type="ECO:0000256" key="1">
    <source>
        <dbReference type="ARBA" id="ARBA00004141"/>
    </source>
</evidence>
<evidence type="ECO:0000313" key="8">
    <source>
        <dbReference type="EMBL" id="NEV62628.1"/>
    </source>
</evidence>
<sequence>MSPDDARTVERDQGVPGKWLILLMAQIGVFMCTFDSGVVNLALPVISEQFGTSLATIKWVAVIYTGTAALALPTAAYLGRRFGVCRVYMIGQVLFTVGSVSCGLAQDLDVLVALRFVAALGASIILALNQVIMLSAFPKHQHGRALGFSGTTFALGILVGLAAGGILIHLWGWRSIFLINLPFGIVMIGLGLRVLKAQELGLDKTESLDFDWKGMALAGAALGSLVLLVSQLLGHGHASPWVDAGMVGFSALALYAWLKHELRDSESFLNLQLLKTSPLAFNFTNAFTVRVIMGSVTFIIPFYLQYTLDLTPFHAGLTLSAGAVAMGIFGPFAGAWADRYGMQHLARIGVTTMAVALCALAFLPPSVTTSTLVPVLALVIVAQFINGTGSVSFSAANTSACLHSVIPRYWGAISSLQSVTLMAGTALGSTIAADLVSFWGAQDQGAVRAADAVGKAFPPNALALLFGGGALALAVLATAGWMRKTTAPRAEAETT</sequence>
<proteinExistence type="predicted"/>
<gene>
    <name evidence="8" type="ORF">G3446_12120</name>
</gene>
<evidence type="ECO:0000256" key="5">
    <source>
        <dbReference type="ARBA" id="ARBA00023136"/>
    </source>
</evidence>
<feature type="transmembrane region" description="Helical" evidence="6">
    <location>
        <begin position="316"/>
        <end position="337"/>
    </location>
</feature>
<feature type="transmembrane region" description="Helical" evidence="6">
    <location>
        <begin position="112"/>
        <end position="134"/>
    </location>
</feature>
<keyword evidence="9" id="KW-1185">Reference proteome</keyword>
<evidence type="ECO:0000256" key="4">
    <source>
        <dbReference type="ARBA" id="ARBA00022989"/>
    </source>
</evidence>
<feature type="transmembrane region" description="Helical" evidence="6">
    <location>
        <begin position="461"/>
        <end position="482"/>
    </location>
</feature>
<feature type="transmembrane region" description="Helical" evidence="6">
    <location>
        <begin position="344"/>
        <end position="363"/>
    </location>
</feature>
<feature type="transmembrane region" description="Helical" evidence="6">
    <location>
        <begin position="419"/>
        <end position="441"/>
    </location>
</feature>
<reference evidence="8 9" key="1">
    <citation type="submission" date="2020-02" db="EMBL/GenBank/DDBJ databases">
        <title>Genome sequences of Thiorhodococcus mannitoliphagus and Thiorhodococcus minor, purple sulfur photosynthetic bacteria in the gammaproteobacterial family, Chromatiaceae.</title>
        <authorList>
            <person name="Aviles F.A."/>
            <person name="Meyer T.E."/>
            <person name="Kyndt J.A."/>
        </authorList>
    </citation>
    <scope>NUCLEOTIDE SEQUENCE [LARGE SCALE GENOMIC DNA]</scope>
    <source>
        <strain evidence="8 9">DSM 11518</strain>
    </source>
</reference>
<dbReference type="CDD" id="cd17321">
    <property type="entry name" value="MFS_MMR_MDR_like"/>
    <property type="match status" value="1"/>
</dbReference>
<feature type="transmembrane region" description="Helical" evidence="6">
    <location>
        <begin position="215"/>
        <end position="234"/>
    </location>
</feature>
<dbReference type="RefSeq" id="WP_164453096.1">
    <property type="nucleotide sequence ID" value="NZ_JAAIJQ010000031.1"/>
</dbReference>
<feature type="domain" description="Major facilitator superfamily (MFS) profile" evidence="7">
    <location>
        <begin position="21"/>
        <end position="486"/>
    </location>
</feature>
<dbReference type="GO" id="GO:0016020">
    <property type="term" value="C:membrane"/>
    <property type="evidence" value="ECO:0007669"/>
    <property type="project" value="UniProtKB-SubCell"/>
</dbReference>
<keyword evidence="4 6" id="KW-1133">Transmembrane helix</keyword>
<feature type="transmembrane region" description="Helical" evidence="6">
    <location>
        <begin position="20"/>
        <end position="39"/>
    </location>
</feature>
<dbReference type="Pfam" id="PF07690">
    <property type="entry name" value="MFS_1"/>
    <property type="match status" value="1"/>
</dbReference>
<feature type="transmembrane region" description="Helical" evidence="6">
    <location>
        <begin position="146"/>
        <end position="170"/>
    </location>
</feature>
<comment type="caution">
    <text evidence="8">The sequence shown here is derived from an EMBL/GenBank/DDBJ whole genome shotgun (WGS) entry which is preliminary data.</text>
</comment>
<dbReference type="PROSITE" id="PS50850">
    <property type="entry name" value="MFS"/>
    <property type="match status" value="1"/>
</dbReference>
<feature type="transmembrane region" description="Helical" evidence="6">
    <location>
        <begin position="176"/>
        <end position="195"/>
    </location>
</feature>
<dbReference type="InterPro" id="IPR020846">
    <property type="entry name" value="MFS_dom"/>
</dbReference>
<dbReference type="InterPro" id="IPR036259">
    <property type="entry name" value="MFS_trans_sf"/>
</dbReference>
<feature type="transmembrane region" description="Helical" evidence="6">
    <location>
        <begin position="59"/>
        <end position="78"/>
    </location>
</feature>
<dbReference type="PANTHER" id="PTHR42718">
    <property type="entry name" value="MAJOR FACILITATOR SUPERFAMILY MULTIDRUG TRANSPORTER MFSC"/>
    <property type="match status" value="1"/>
</dbReference>
<dbReference type="EMBL" id="JAAIJQ010000031">
    <property type="protein sequence ID" value="NEV62628.1"/>
    <property type="molecule type" value="Genomic_DNA"/>
</dbReference>
<feature type="transmembrane region" description="Helical" evidence="6">
    <location>
        <begin position="87"/>
        <end position="106"/>
    </location>
</feature>
<keyword evidence="2" id="KW-0813">Transport</keyword>
<evidence type="ECO:0000256" key="3">
    <source>
        <dbReference type="ARBA" id="ARBA00022692"/>
    </source>
</evidence>
<dbReference type="InterPro" id="IPR011701">
    <property type="entry name" value="MFS"/>
</dbReference>
<dbReference type="PRINTS" id="PR01036">
    <property type="entry name" value="TCRTETB"/>
</dbReference>
<evidence type="ECO:0000256" key="6">
    <source>
        <dbReference type="SAM" id="Phobius"/>
    </source>
</evidence>
<keyword evidence="3 6" id="KW-0812">Transmembrane</keyword>
<evidence type="ECO:0000259" key="7">
    <source>
        <dbReference type="PROSITE" id="PS50850"/>
    </source>
</evidence>
<dbReference type="Gene3D" id="1.20.1250.20">
    <property type="entry name" value="MFS general substrate transporter like domains"/>
    <property type="match status" value="1"/>
</dbReference>
<dbReference type="PANTHER" id="PTHR42718:SF9">
    <property type="entry name" value="MAJOR FACILITATOR SUPERFAMILY MULTIDRUG TRANSPORTER MFSC"/>
    <property type="match status" value="1"/>
</dbReference>
<feature type="transmembrane region" description="Helical" evidence="6">
    <location>
        <begin position="240"/>
        <end position="258"/>
    </location>
</feature>
<feature type="transmembrane region" description="Helical" evidence="6">
    <location>
        <begin position="279"/>
        <end position="304"/>
    </location>
</feature>
<evidence type="ECO:0000256" key="2">
    <source>
        <dbReference type="ARBA" id="ARBA00022448"/>
    </source>
</evidence>
<protein>
    <submittedName>
        <fullName evidence="8">MFS transporter</fullName>
    </submittedName>
</protein>